<reference evidence="1 2" key="1">
    <citation type="submission" date="2018-08" db="EMBL/GenBank/DDBJ databases">
        <title>A genome reference for cultivated species of the human gut microbiota.</title>
        <authorList>
            <person name="Zou Y."/>
            <person name="Xue W."/>
            <person name="Luo G."/>
        </authorList>
    </citation>
    <scope>NUCLEOTIDE SEQUENCE [LARGE SCALE GENOMIC DNA]</scope>
    <source>
        <strain evidence="1 2">AF45-19</strain>
    </source>
</reference>
<evidence type="ECO:0000313" key="2">
    <source>
        <dbReference type="Proteomes" id="UP000285262"/>
    </source>
</evidence>
<sequence length="105" mass="11217">MAIERPVYASCEDMFGMFRGKACIRKLIRGNMSGHGKSVAITLEHGIHGSAYLPVSCRGPSNTIREMELVRSSLSELSNGRTAAVLPKATVRPSSSNGTGHPTCL</sequence>
<comment type="caution">
    <text evidence="1">The sequence shown here is derived from an EMBL/GenBank/DDBJ whole genome shotgun (WGS) entry which is preliminary data.</text>
</comment>
<name>A0A415FVR9_BIFAD</name>
<accession>A0A415FVR9</accession>
<dbReference type="AlphaFoldDB" id="A0A415FVR9"/>
<proteinExistence type="predicted"/>
<protein>
    <submittedName>
        <fullName evidence="1">Uncharacterized protein</fullName>
    </submittedName>
</protein>
<dbReference type="EMBL" id="QRNG01000002">
    <property type="protein sequence ID" value="RHK26963.1"/>
    <property type="molecule type" value="Genomic_DNA"/>
</dbReference>
<evidence type="ECO:0000313" key="1">
    <source>
        <dbReference type="EMBL" id="RHK26963.1"/>
    </source>
</evidence>
<dbReference type="Proteomes" id="UP000285262">
    <property type="component" value="Unassembled WGS sequence"/>
</dbReference>
<organism evidence="1 2">
    <name type="scientific">Bifidobacterium adolescentis</name>
    <dbReference type="NCBI Taxonomy" id="1680"/>
    <lineage>
        <taxon>Bacteria</taxon>
        <taxon>Bacillati</taxon>
        <taxon>Actinomycetota</taxon>
        <taxon>Actinomycetes</taxon>
        <taxon>Bifidobacteriales</taxon>
        <taxon>Bifidobacteriaceae</taxon>
        <taxon>Bifidobacterium</taxon>
    </lineage>
</organism>
<gene>
    <name evidence="1" type="ORF">DW072_02320</name>
</gene>